<feature type="transmembrane region" description="Helical" evidence="1">
    <location>
        <begin position="85"/>
        <end position="106"/>
    </location>
</feature>
<evidence type="ECO:0000313" key="2">
    <source>
        <dbReference type="EMBL" id="AWI08988.1"/>
    </source>
</evidence>
<keyword evidence="1" id="KW-0472">Membrane</keyword>
<dbReference type="Proteomes" id="UP000244896">
    <property type="component" value="Chromosome"/>
</dbReference>
<keyword evidence="1" id="KW-1133">Transmembrane helix</keyword>
<dbReference type="KEGG" id="elut:CKA38_06770"/>
<keyword evidence="1" id="KW-0812">Transmembrane</keyword>
<keyword evidence="3" id="KW-1185">Reference proteome</keyword>
<organism evidence="2 3">
    <name type="scientific">Ereboglobus luteus</name>
    <dbReference type="NCBI Taxonomy" id="1796921"/>
    <lineage>
        <taxon>Bacteria</taxon>
        <taxon>Pseudomonadati</taxon>
        <taxon>Verrucomicrobiota</taxon>
        <taxon>Opitutia</taxon>
        <taxon>Opitutales</taxon>
        <taxon>Opitutaceae</taxon>
        <taxon>Ereboglobus</taxon>
    </lineage>
</organism>
<name>A0A2U8E286_9BACT</name>
<protein>
    <submittedName>
        <fullName evidence="2">Uncharacterized protein</fullName>
    </submittedName>
</protein>
<proteinExistence type="predicted"/>
<sequence>MKLITLLIFIKALILLIFPIAAISIIKENEKKQAVEWKHWEESVYSRVNKDSQSGAPASFKDSSLEYAMMQLSLISKKETANRKFFQGLCVGAGFLLLLDGVFILIRETRLKNRKPNSRNTNYPAPTL</sequence>
<gene>
    <name evidence="2" type="ORF">CKA38_06770</name>
</gene>
<dbReference type="EMBL" id="CP023004">
    <property type="protein sequence ID" value="AWI08988.1"/>
    <property type="molecule type" value="Genomic_DNA"/>
</dbReference>
<dbReference type="RefSeq" id="WP_108824801.1">
    <property type="nucleotide sequence ID" value="NZ_CP023004.1"/>
</dbReference>
<accession>A0A2U8E286</accession>
<reference evidence="2 3" key="1">
    <citation type="journal article" date="2018" name="Syst. Appl. Microbiol.">
        <title>Ereboglobus luteus gen. nov. sp. nov. from cockroach guts, and new insights into the oxygen relationship of the genera Opitutus and Didymococcus (Verrucomicrobia: Opitutaceae).</title>
        <authorList>
            <person name="Tegtmeier D."/>
            <person name="Belitz A."/>
            <person name="Radek R."/>
            <person name="Heimerl T."/>
            <person name="Brune A."/>
        </authorList>
    </citation>
    <scope>NUCLEOTIDE SEQUENCE [LARGE SCALE GENOMIC DNA]</scope>
    <source>
        <strain evidence="2 3">Ho45</strain>
    </source>
</reference>
<evidence type="ECO:0000256" key="1">
    <source>
        <dbReference type="SAM" id="Phobius"/>
    </source>
</evidence>
<dbReference type="AlphaFoldDB" id="A0A2U8E286"/>
<evidence type="ECO:0000313" key="3">
    <source>
        <dbReference type="Proteomes" id="UP000244896"/>
    </source>
</evidence>